<keyword evidence="3" id="KW-1185">Reference proteome</keyword>
<reference evidence="2 3" key="1">
    <citation type="journal article" date="2013" name="Nat. Commun.">
        <title>Genome analysis reveals insights into physiology and longevity of the Brandt's bat Myotis brandtii.</title>
        <authorList>
            <person name="Seim I."/>
            <person name="Fang X."/>
            <person name="Xiong Z."/>
            <person name="Lobanov A.V."/>
            <person name="Huang Z."/>
            <person name="Ma S."/>
            <person name="Feng Y."/>
            <person name="Turanov A.A."/>
            <person name="Zhu Y."/>
            <person name="Lenz T.L."/>
            <person name="Gerashchenko M.V."/>
            <person name="Fan D."/>
            <person name="Hee Yim S."/>
            <person name="Yao X."/>
            <person name="Jordan D."/>
            <person name="Xiong Y."/>
            <person name="Ma Y."/>
            <person name="Lyapunov A.N."/>
            <person name="Chen G."/>
            <person name="Kulakova O.I."/>
            <person name="Sun Y."/>
            <person name="Lee S.G."/>
            <person name="Bronson R.T."/>
            <person name="Moskalev A.A."/>
            <person name="Sunyaev S.R."/>
            <person name="Zhang G."/>
            <person name="Krogh A."/>
            <person name="Wang J."/>
            <person name="Gladyshev V.N."/>
        </authorList>
    </citation>
    <scope>NUCLEOTIDE SEQUENCE [LARGE SCALE GENOMIC DNA]</scope>
</reference>
<feature type="compositionally biased region" description="Basic and acidic residues" evidence="1">
    <location>
        <begin position="58"/>
        <end position="71"/>
    </location>
</feature>
<feature type="region of interest" description="Disordered" evidence="1">
    <location>
        <begin position="1"/>
        <end position="71"/>
    </location>
</feature>
<dbReference type="AlphaFoldDB" id="S7PSQ8"/>
<feature type="compositionally biased region" description="Basic and acidic residues" evidence="1">
    <location>
        <begin position="1"/>
        <end position="15"/>
    </location>
</feature>
<organism evidence="2 3">
    <name type="scientific">Myotis brandtii</name>
    <name type="common">Brandt's bat</name>
    <dbReference type="NCBI Taxonomy" id="109478"/>
    <lineage>
        <taxon>Eukaryota</taxon>
        <taxon>Metazoa</taxon>
        <taxon>Chordata</taxon>
        <taxon>Craniata</taxon>
        <taxon>Vertebrata</taxon>
        <taxon>Euteleostomi</taxon>
        <taxon>Mammalia</taxon>
        <taxon>Eutheria</taxon>
        <taxon>Laurasiatheria</taxon>
        <taxon>Chiroptera</taxon>
        <taxon>Yangochiroptera</taxon>
        <taxon>Vespertilionidae</taxon>
        <taxon>Myotis</taxon>
    </lineage>
</organism>
<evidence type="ECO:0000313" key="3">
    <source>
        <dbReference type="Proteomes" id="UP000052978"/>
    </source>
</evidence>
<feature type="compositionally biased region" description="Acidic residues" evidence="1">
    <location>
        <begin position="28"/>
        <end position="38"/>
    </location>
</feature>
<accession>S7PSQ8</accession>
<evidence type="ECO:0000256" key="1">
    <source>
        <dbReference type="SAM" id="MobiDB-lite"/>
    </source>
</evidence>
<gene>
    <name evidence="2" type="ORF">D623_10033828</name>
</gene>
<proteinExistence type="predicted"/>
<feature type="compositionally biased region" description="Acidic residues" evidence="1">
    <location>
        <begin position="46"/>
        <end position="55"/>
    </location>
</feature>
<name>S7PSQ8_MYOBR</name>
<sequence length="71" mass="8236">MKEKQKKLKENEQRNSAETISLGKEEREDFDSSTDSEEMEQKELDQDTAIEEEMTQDPIKEAEGGKGTKWI</sequence>
<dbReference type="EMBL" id="KE163803">
    <property type="protein sequence ID" value="EPQ13898.1"/>
    <property type="molecule type" value="Genomic_DNA"/>
</dbReference>
<evidence type="ECO:0000313" key="2">
    <source>
        <dbReference type="EMBL" id="EPQ13898.1"/>
    </source>
</evidence>
<dbReference type="Proteomes" id="UP000052978">
    <property type="component" value="Unassembled WGS sequence"/>
</dbReference>
<protein>
    <submittedName>
        <fullName evidence="2">Bromodomain adjacent to zinc finger domain protein 1A</fullName>
    </submittedName>
</protein>